<evidence type="ECO:0000256" key="1">
    <source>
        <dbReference type="ARBA" id="ARBA00004186"/>
    </source>
</evidence>
<keyword evidence="4" id="KW-0175">Coiled coil</keyword>
<dbReference type="Pfam" id="PF15908">
    <property type="entry name" value="HMMR_C"/>
    <property type="match status" value="1"/>
</dbReference>
<evidence type="ECO:0000256" key="2">
    <source>
        <dbReference type="ARBA" id="ARBA00022490"/>
    </source>
</evidence>
<sequence length="276" mass="31380">MITVEREKNKLISQYEAKEAALEGLSCEYRSCVEDLKKSIKNTQSQHVNEIEAARATWDDKLRQMKEEAQLQLKHHAQELAACHKAELEQEHSIRGHLVLTVTTLEGEKRKDEEALASMQSQISEMEQQLSATRDKASELQGMLDDHGYITVLNEEKEKRLQLENVLAFKERDLLVEENAKLAGHQNSRQKIRHLQSLKEEIVKLKQDGAGLKLALAKAYAMLQENGLELPPSLSVKRSSRPVLRAKDQNQNALNIPNSQFEAKSKGKPTISQWAR</sequence>
<feature type="coiled-coil region" evidence="4">
    <location>
        <begin position="8"/>
        <end position="68"/>
    </location>
</feature>
<dbReference type="InterPro" id="IPR031794">
    <property type="entry name" value="HMMR_C"/>
</dbReference>
<keyword evidence="3" id="KW-0206">Cytoskeleton</keyword>
<evidence type="ECO:0000256" key="3">
    <source>
        <dbReference type="ARBA" id="ARBA00023212"/>
    </source>
</evidence>
<feature type="domain" description="Hyaluronan-mediated motility receptor C-terminal" evidence="6">
    <location>
        <begin position="115"/>
        <end position="222"/>
    </location>
</feature>
<feature type="region of interest" description="Disordered" evidence="5">
    <location>
        <begin position="246"/>
        <end position="276"/>
    </location>
</feature>
<feature type="compositionally biased region" description="Polar residues" evidence="5">
    <location>
        <begin position="249"/>
        <end position="262"/>
    </location>
</feature>
<evidence type="ECO:0000313" key="7">
    <source>
        <dbReference type="EMBL" id="CAD9375083.1"/>
    </source>
</evidence>
<proteinExistence type="predicted"/>
<feature type="coiled-coil region" evidence="4">
    <location>
        <begin position="102"/>
        <end position="215"/>
    </location>
</feature>
<reference evidence="7" key="1">
    <citation type="submission" date="2021-01" db="EMBL/GenBank/DDBJ databases">
        <authorList>
            <person name="Corre E."/>
            <person name="Pelletier E."/>
            <person name="Niang G."/>
            <person name="Scheremetjew M."/>
            <person name="Finn R."/>
            <person name="Kale V."/>
            <person name="Holt S."/>
            <person name="Cochrane G."/>
            <person name="Meng A."/>
            <person name="Brown T."/>
            <person name="Cohen L."/>
        </authorList>
    </citation>
    <scope>NUCLEOTIDE SEQUENCE</scope>
    <source>
        <strain evidence="7">CCMP1381</strain>
    </source>
</reference>
<dbReference type="GO" id="GO:0005819">
    <property type="term" value="C:spindle"/>
    <property type="evidence" value="ECO:0007669"/>
    <property type="project" value="UniProtKB-SubCell"/>
</dbReference>
<organism evidence="7">
    <name type="scientific">Octactis speculum</name>
    <dbReference type="NCBI Taxonomy" id="3111310"/>
    <lineage>
        <taxon>Eukaryota</taxon>
        <taxon>Sar</taxon>
        <taxon>Stramenopiles</taxon>
        <taxon>Ochrophyta</taxon>
        <taxon>Dictyochophyceae</taxon>
        <taxon>Dictyochales</taxon>
        <taxon>Dictyochaceae</taxon>
        <taxon>Octactis</taxon>
    </lineage>
</organism>
<evidence type="ECO:0000256" key="4">
    <source>
        <dbReference type="SAM" id="Coils"/>
    </source>
</evidence>
<evidence type="ECO:0000256" key="5">
    <source>
        <dbReference type="SAM" id="MobiDB-lite"/>
    </source>
</evidence>
<comment type="subcellular location">
    <subcellularLocation>
        <location evidence="1">Cytoplasm</location>
        <location evidence="1">Cytoskeleton</location>
        <location evidence="1">Spindle</location>
    </subcellularLocation>
</comment>
<evidence type="ECO:0000259" key="6">
    <source>
        <dbReference type="Pfam" id="PF15908"/>
    </source>
</evidence>
<dbReference type="EMBL" id="HBGS01004735">
    <property type="protein sequence ID" value="CAD9375083.1"/>
    <property type="molecule type" value="Transcribed_RNA"/>
</dbReference>
<dbReference type="AlphaFoldDB" id="A0A7S2F5C0"/>
<keyword evidence="2" id="KW-0963">Cytoplasm</keyword>
<protein>
    <recommendedName>
        <fullName evidence="6">Hyaluronan-mediated motility receptor C-terminal domain-containing protein</fullName>
    </recommendedName>
</protein>
<gene>
    <name evidence="7" type="ORF">DSPE1174_LOCUS2438</name>
</gene>
<accession>A0A7S2F5C0</accession>
<name>A0A7S2F5C0_9STRA</name>